<evidence type="ECO:0000256" key="8">
    <source>
        <dbReference type="SAM" id="Phobius"/>
    </source>
</evidence>
<accession>A0A1S8D197</accession>
<comment type="subcellular location">
    <subcellularLocation>
        <location evidence="1">Cell membrane</location>
        <topology evidence="1">Multi-pass membrane protein</topology>
    </subcellularLocation>
</comment>
<feature type="transmembrane region" description="Helical" evidence="8">
    <location>
        <begin position="216"/>
        <end position="240"/>
    </location>
</feature>
<dbReference type="InterPro" id="IPR047817">
    <property type="entry name" value="ABC2_TM_bact-type"/>
</dbReference>
<evidence type="ECO:0000256" key="4">
    <source>
        <dbReference type="ARBA" id="ARBA00022475"/>
    </source>
</evidence>
<evidence type="ECO:0000313" key="13">
    <source>
        <dbReference type="Proteomes" id="UP000254919"/>
    </source>
</evidence>
<evidence type="ECO:0000256" key="6">
    <source>
        <dbReference type="ARBA" id="ARBA00022989"/>
    </source>
</evidence>
<dbReference type="PROSITE" id="PS51012">
    <property type="entry name" value="ABC_TM2"/>
    <property type="match status" value="1"/>
</dbReference>
<protein>
    <submittedName>
        <fullName evidence="11">Inner membrane transport permease yhhJ</fullName>
    </submittedName>
</protein>
<keyword evidence="5 8" id="KW-0812">Transmembrane</keyword>
<evidence type="ECO:0000313" key="11">
    <source>
        <dbReference type="EMBL" id="SUE95565.1"/>
    </source>
</evidence>
<dbReference type="PANTHER" id="PTHR30294">
    <property type="entry name" value="MEMBRANE COMPONENT OF ABC TRANSPORTER YHHJ-RELATED"/>
    <property type="match status" value="1"/>
</dbReference>
<dbReference type="InterPro" id="IPR013525">
    <property type="entry name" value="ABC2_TM"/>
</dbReference>
<organism evidence="10 12">
    <name type="scientific">Roseomonas mucosa</name>
    <dbReference type="NCBI Taxonomy" id="207340"/>
    <lineage>
        <taxon>Bacteria</taxon>
        <taxon>Pseudomonadati</taxon>
        <taxon>Pseudomonadota</taxon>
        <taxon>Alphaproteobacteria</taxon>
        <taxon>Acetobacterales</taxon>
        <taxon>Roseomonadaceae</taxon>
        <taxon>Roseomonas</taxon>
    </lineage>
</organism>
<dbReference type="Proteomes" id="UP000254919">
    <property type="component" value="Unassembled WGS sequence"/>
</dbReference>
<dbReference type="AlphaFoldDB" id="A0A1S8D197"/>
<reference evidence="10 12" key="1">
    <citation type="submission" date="2016-12" db="EMBL/GenBank/DDBJ databases">
        <title>Draft genome sequence of Roseomonas mucosa strain AU37, isolated from a peripheral intravenous catheter.</title>
        <authorList>
            <person name="Choudhury M.A."/>
            <person name="Sidjabat H.E."/>
            <person name="Wailan A.M."/>
            <person name="Zhang L."/>
            <person name="Marsh N.M."/>
            <person name="Rickard C.M."/>
            <person name="Davies M."/>
            <person name="Mcmillan D.J."/>
        </authorList>
    </citation>
    <scope>NUCLEOTIDE SEQUENCE [LARGE SCALE GENOMIC DNA]</scope>
    <source>
        <strain evidence="10 12">SAVE376</strain>
    </source>
</reference>
<keyword evidence="12" id="KW-1185">Reference proteome</keyword>
<proteinExistence type="inferred from homology"/>
<dbReference type="GO" id="GO:0140359">
    <property type="term" value="F:ABC-type transporter activity"/>
    <property type="evidence" value="ECO:0007669"/>
    <property type="project" value="InterPro"/>
</dbReference>
<keyword evidence="3" id="KW-0813">Transport</keyword>
<evidence type="ECO:0000256" key="5">
    <source>
        <dbReference type="ARBA" id="ARBA00022692"/>
    </source>
</evidence>
<dbReference type="RefSeq" id="WP_019462971.1">
    <property type="nucleotide sequence ID" value="NZ_CP025059.1"/>
</dbReference>
<gene>
    <name evidence="11" type="primary">yhhJ_2</name>
    <name evidence="10" type="ORF">APZ41_016455</name>
    <name evidence="11" type="ORF">NCTC13291_04453</name>
</gene>
<sequence length="368" mass="38754">MRHLSNILWLGLKELRVLGADPVLLVLLAYTFTVAVYTVATGMKTEVRNAAVAVLDEDRSDLSRSLAAALLPPQFQSAVPIMAPEVGPGLDAGRFTFILQVPPRFESDLLSGHPVTLALDVDATAMSQAGNGASYVSQIVQQEVAKRLGSAAEPLDLVIRTRFNPNSQPEWFTSVMQVVNSTLILSIILPGAALLREREHGTLEHLLAMPVGPLEILLAKIGANALVIVGAAVLSLLLVVRGLLGVPVAGSIFLFVLCTVLFQVSVAALGVLLATVTSSTGQFGLLALPAIILMMLLSGSMTPLESMPAWLQSVVQVLPTTQFVAIAQAILFRGAGLEVVAGRMAALAALGLGFLTVTYLRLRATLAG</sequence>
<dbReference type="Pfam" id="PF12698">
    <property type="entry name" value="ABC2_membrane_3"/>
    <property type="match status" value="1"/>
</dbReference>
<feature type="transmembrane region" description="Helical" evidence="8">
    <location>
        <begin position="283"/>
        <end position="304"/>
    </location>
</feature>
<dbReference type="EMBL" id="UGVN01000003">
    <property type="protein sequence ID" value="SUE95565.1"/>
    <property type="molecule type" value="Genomic_DNA"/>
</dbReference>
<dbReference type="OrthoDB" id="9784671at2"/>
<dbReference type="STRING" id="207340.APZ41_016455"/>
<name>A0A1S8D197_9PROT</name>
<evidence type="ECO:0000256" key="1">
    <source>
        <dbReference type="ARBA" id="ARBA00004651"/>
    </source>
</evidence>
<evidence type="ECO:0000259" key="9">
    <source>
        <dbReference type="PROSITE" id="PS51012"/>
    </source>
</evidence>
<feature type="transmembrane region" description="Helical" evidence="8">
    <location>
        <begin position="344"/>
        <end position="362"/>
    </location>
</feature>
<dbReference type="InterPro" id="IPR051449">
    <property type="entry name" value="ABC-2_transporter_component"/>
</dbReference>
<evidence type="ECO:0000313" key="12">
    <source>
        <dbReference type="Proteomes" id="UP000054844"/>
    </source>
</evidence>
<evidence type="ECO:0000256" key="2">
    <source>
        <dbReference type="ARBA" id="ARBA00007783"/>
    </source>
</evidence>
<feature type="domain" description="ABC transmembrane type-2" evidence="9">
    <location>
        <begin position="133"/>
        <end position="365"/>
    </location>
</feature>
<dbReference type="EMBL" id="LLWF02000073">
    <property type="protein sequence ID" value="ONH82076.1"/>
    <property type="molecule type" value="Genomic_DNA"/>
</dbReference>
<evidence type="ECO:0000313" key="10">
    <source>
        <dbReference type="EMBL" id="ONH82076.1"/>
    </source>
</evidence>
<reference evidence="11 13" key="2">
    <citation type="submission" date="2018-06" db="EMBL/GenBank/DDBJ databases">
        <authorList>
            <consortium name="Pathogen Informatics"/>
            <person name="Doyle S."/>
        </authorList>
    </citation>
    <scope>NUCLEOTIDE SEQUENCE [LARGE SCALE GENOMIC DNA]</scope>
    <source>
        <strain evidence="11 13">NCTC13291</strain>
    </source>
</reference>
<feature type="transmembrane region" description="Helical" evidence="8">
    <location>
        <begin position="21"/>
        <end position="40"/>
    </location>
</feature>
<feature type="transmembrane region" description="Helical" evidence="8">
    <location>
        <begin position="310"/>
        <end position="332"/>
    </location>
</feature>
<dbReference type="GO" id="GO:0005886">
    <property type="term" value="C:plasma membrane"/>
    <property type="evidence" value="ECO:0007669"/>
    <property type="project" value="UniProtKB-SubCell"/>
</dbReference>
<evidence type="ECO:0000256" key="7">
    <source>
        <dbReference type="ARBA" id="ARBA00023136"/>
    </source>
</evidence>
<dbReference type="GeneID" id="99631670"/>
<dbReference type="PANTHER" id="PTHR30294:SF47">
    <property type="entry name" value="INNER MEMBRANE TRANSPORT PERMEASE YHHJ"/>
    <property type="match status" value="1"/>
</dbReference>
<keyword evidence="6 8" id="KW-1133">Transmembrane helix</keyword>
<comment type="similarity">
    <text evidence="2">Belongs to the ABC-2 integral membrane protein family.</text>
</comment>
<keyword evidence="4" id="KW-1003">Cell membrane</keyword>
<keyword evidence="7 8" id="KW-0472">Membrane</keyword>
<dbReference type="Gene3D" id="3.40.1710.10">
    <property type="entry name" value="abc type-2 transporter like domain"/>
    <property type="match status" value="1"/>
</dbReference>
<evidence type="ECO:0000256" key="3">
    <source>
        <dbReference type="ARBA" id="ARBA00022448"/>
    </source>
</evidence>
<dbReference type="Proteomes" id="UP000054844">
    <property type="component" value="Unassembled WGS sequence"/>
</dbReference>
<feature type="transmembrane region" description="Helical" evidence="8">
    <location>
        <begin position="252"/>
        <end position="276"/>
    </location>
</feature>